<name>A0ABN8Q209_9CNID</name>
<dbReference type="Proteomes" id="UP001159427">
    <property type="component" value="Unassembled WGS sequence"/>
</dbReference>
<evidence type="ECO:0000313" key="2">
    <source>
        <dbReference type="EMBL" id="CAH3154968.1"/>
    </source>
</evidence>
<evidence type="ECO:0000256" key="1">
    <source>
        <dbReference type="SAM" id="MobiDB-lite"/>
    </source>
</evidence>
<proteinExistence type="predicted"/>
<sequence length="222" mass="25440">MSVSKWRQKAEEMAESLGKVRGKNSSNQSRKELKRAQARELPKRKKGVEADYAIDEFDRTNPFDAEFMPEVETPLPTSPPLPDDFPPPPPPITDDGDGHVRDLEMVRDEILARRKGAKPLLRQLQEGRRRLGPAPPLKRKESPRSPLESAVLRRRAAIDPQDNSHSADEQEFLRKGFANEFANPVIQHFTMFRTPRLCEEDRICPVQSRHPADFFRKQSNPT</sequence>
<feature type="compositionally biased region" description="Pro residues" evidence="1">
    <location>
        <begin position="76"/>
        <end position="92"/>
    </location>
</feature>
<feature type="region of interest" description="Disordered" evidence="1">
    <location>
        <begin position="114"/>
        <end position="170"/>
    </location>
</feature>
<comment type="caution">
    <text evidence="2">The sequence shown here is derived from an EMBL/GenBank/DDBJ whole genome shotgun (WGS) entry which is preliminary data.</text>
</comment>
<feature type="compositionally biased region" description="Basic and acidic residues" evidence="1">
    <location>
        <begin position="29"/>
        <end position="41"/>
    </location>
</feature>
<organism evidence="2 3">
    <name type="scientific">Porites evermanni</name>
    <dbReference type="NCBI Taxonomy" id="104178"/>
    <lineage>
        <taxon>Eukaryota</taxon>
        <taxon>Metazoa</taxon>
        <taxon>Cnidaria</taxon>
        <taxon>Anthozoa</taxon>
        <taxon>Hexacorallia</taxon>
        <taxon>Scleractinia</taxon>
        <taxon>Fungiina</taxon>
        <taxon>Poritidae</taxon>
        <taxon>Porites</taxon>
    </lineage>
</organism>
<feature type="region of interest" description="Disordered" evidence="1">
    <location>
        <begin position="1"/>
        <end position="47"/>
    </location>
</feature>
<gene>
    <name evidence="2" type="ORF">PEVE_00001576</name>
</gene>
<keyword evidence="3" id="KW-1185">Reference proteome</keyword>
<protein>
    <submittedName>
        <fullName evidence="2">Uncharacterized protein</fullName>
    </submittedName>
</protein>
<evidence type="ECO:0000313" key="3">
    <source>
        <dbReference type="Proteomes" id="UP001159427"/>
    </source>
</evidence>
<dbReference type="EMBL" id="CALNXI010001089">
    <property type="protein sequence ID" value="CAH3154968.1"/>
    <property type="molecule type" value="Genomic_DNA"/>
</dbReference>
<accession>A0ABN8Q209</accession>
<reference evidence="2 3" key="1">
    <citation type="submission" date="2022-05" db="EMBL/GenBank/DDBJ databases">
        <authorList>
            <consortium name="Genoscope - CEA"/>
            <person name="William W."/>
        </authorList>
    </citation>
    <scope>NUCLEOTIDE SEQUENCE [LARGE SCALE GENOMIC DNA]</scope>
</reference>
<feature type="region of interest" description="Disordered" evidence="1">
    <location>
        <begin position="69"/>
        <end position="99"/>
    </location>
</feature>